<feature type="domain" description="Zn(2)-C6 fungal-type" evidence="7">
    <location>
        <begin position="21"/>
        <end position="53"/>
    </location>
</feature>
<dbReference type="PANTHER" id="PTHR31845">
    <property type="entry name" value="FINGER DOMAIN PROTEIN, PUTATIVE-RELATED"/>
    <property type="match status" value="1"/>
</dbReference>
<dbReference type="SMART" id="SM00066">
    <property type="entry name" value="GAL4"/>
    <property type="match status" value="1"/>
</dbReference>
<evidence type="ECO:0000256" key="4">
    <source>
        <dbReference type="ARBA" id="ARBA00023163"/>
    </source>
</evidence>
<organism evidence="8 9">
    <name type="scientific">Penicillium diatomitis</name>
    <dbReference type="NCBI Taxonomy" id="2819901"/>
    <lineage>
        <taxon>Eukaryota</taxon>
        <taxon>Fungi</taxon>
        <taxon>Dikarya</taxon>
        <taxon>Ascomycota</taxon>
        <taxon>Pezizomycotina</taxon>
        <taxon>Eurotiomycetes</taxon>
        <taxon>Eurotiomycetidae</taxon>
        <taxon>Eurotiales</taxon>
        <taxon>Aspergillaceae</taxon>
        <taxon>Penicillium</taxon>
    </lineage>
</organism>
<keyword evidence="9" id="KW-1185">Reference proteome</keyword>
<comment type="caution">
    <text evidence="8">The sequence shown here is derived from an EMBL/GenBank/DDBJ whole genome shotgun (WGS) entry which is preliminary data.</text>
</comment>
<accession>A0A9W9WKW6</accession>
<evidence type="ECO:0000313" key="8">
    <source>
        <dbReference type="EMBL" id="KAJ5469395.1"/>
    </source>
</evidence>
<dbReference type="SUPFAM" id="SSF57701">
    <property type="entry name" value="Zn2/Cys6 DNA-binding domain"/>
    <property type="match status" value="1"/>
</dbReference>
<dbReference type="GO" id="GO:0000981">
    <property type="term" value="F:DNA-binding transcription factor activity, RNA polymerase II-specific"/>
    <property type="evidence" value="ECO:0007669"/>
    <property type="project" value="InterPro"/>
</dbReference>
<feature type="compositionally biased region" description="Polar residues" evidence="6">
    <location>
        <begin position="115"/>
        <end position="124"/>
    </location>
</feature>
<evidence type="ECO:0000313" key="9">
    <source>
        <dbReference type="Proteomes" id="UP001148312"/>
    </source>
</evidence>
<dbReference type="PROSITE" id="PS00463">
    <property type="entry name" value="ZN2_CY6_FUNGAL_1"/>
    <property type="match status" value="1"/>
</dbReference>
<dbReference type="InterPro" id="IPR051089">
    <property type="entry name" value="prtT"/>
</dbReference>
<dbReference type="RefSeq" id="XP_056785985.1">
    <property type="nucleotide sequence ID" value="XM_056938608.1"/>
</dbReference>
<dbReference type="GO" id="GO:0005634">
    <property type="term" value="C:nucleus"/>
    <property type="evidence" value="ECO:0007669"/>
    <property type="project" value="UniProtKB-SubCell"/>
</dbReference>
<dbReference type="Proteomes" id="UP001148312">
    <property type="component" value="Unassembled WGS sequence"/>
</dbReference>
<protein>
    <recommendedName>
        <fullName evidence="7">Zn(2)-C6 fungal-type domain-containing protein</fullName>
    </recommendedName>
</protein>
<dbReference type="InterPro" id="IPR001138">
    <property type="entry name" value="Zn2Cys6_DnaBD"/>
</dbReference>
<keyword evidence="4" id="KW-0804">Transcription</keyword>
<dbReference type="GO" id="GO:0008270">
    <property type="term" value="F:zinc ion binding"/>
    <property type="evidence" value="ECO:0007669"/>
    <property type="project" value="InterPro"/>
</dbReference>
<evidence type="ECO:0000259" key="7">
    <source>
        <dbReference type="PROSITE" id="PS50048"/>
    </source>
</evidence>
<keyword evidence="5" id="KW-0539">Nucleus</keyword>
<dbReference type="GeneID" id="81628858"/>
<gene>
    <name evidence="8" type="ORF">N7539_009013</name>
</gene>
<dbReference type="CDD" id="cd00067">
    <property type="entry name" value="GAL4"/>
    <property type="match status" value="1"/>
</dbReference>
<dbReference type="Pfam" id="PF00172">
    <property type="entry name" value="Zn_clus"/>
    <property type="match status" value="1"/>
</dbReference>
<dbReference type="GO" id="GO:0000976">
    <property type="term" value="F:transcription cis-regulatory region binding"/>
    <property type="evidence" value="ECO:0007669"/>
    <property type="project" value="TreeGrafter"/>
</dbReference>
<evidence type="ECO:0000256" key="6">
    <source>
        <dbReference type="SAM" id="MobiDB-lite"/>
    </source>
</evidence>
<sequence length="742" mass="81174">METQSPDSISPAQQSNVKQPACLNCRRSKIRCNRPTGHSRCEKCRQSNVDCVVPSHHLGRQKGVKNKRKGLEKAIHQIEQAIKRPKVDPSSSDEAQKAISGLQELLSQVQNQLKGGFENSATGDSSREGVELSPRETVADESLALDDAENPLQLLARASDLQFSPTEIRQPLKPAVSVSHQSLGPPLDIHDSGHTSAKSFFVPVQAKPDVGPSLDPIDLGLVTFDEADSLFSFFYQNLAHTRWGLDPLVHTTSFVRSQSAFLLTSIMAGTALFLPSAAALSNRLSRHCKWLAKQIVAHRYRSVEIVLAFMVNIPWMAPGERLGDDDTCSYIAMALTLAMDLSLNKIVSPIVSGVDGDSLKRLSRADCIDAKRALHMDGFSDVDPRSQWGRRLLLRRERAWIALFVVERGVCLARGRTSTIPSTALIEKCDCWYLSDLADQRDGSMNSMAVLRRDLDELLKRVKSSCDTYRTNDTGSQTAQAIKTTIESFFERWYTRWSISISENGAQSLPPYVEILVTHTQLSTYGGVINHPNAPVEVKRFFRAAGLSSALNVLRAAIQGEARLKSMPNNTVIMISYAACAALSLSVTPGDSRSSLAPSVRALIEETAGVLERIGATPSHRNGASVLYGRFLREIIRRGPTQSTHPHVNPRPLNPSQPGVATIPLAAPGPSLATSTALSQDVLQTGDLWSEPMHFSAMSDNQIIDAVNRAGSAFGASIPDVPVDDMLSWDWLDYATTDFTGF</sequence>
<dbReference type="PROSITE" id="PS50048">
    <property type="entry name" value="ZN2_CY6_FUNGAL_2"/>
    <property type="match status" value="1"/>
</dbReference>
<reference evidence="8" key="2">
    <citation type="journal article" date="2023" name="IMA Fungus">
        <title>Comparative genomic study of the Penicillium genus elucidates a diverse pangenome and 15 lateral gene transfer events.</title>
        <authorList>
            <person name="Petersen C."/>
            <person name="Sorensen T."/>
            <person name="Nielsen M.R."/>
            <person name="Sondergaard T.E."/>
            <person name="Sorensen J.L."/>
            <person name="Fitzpatrick D.A."/>
            <person name="Frisvad J.C."/>
            <person name="Nielsen K.L."/>
        </authorList>
    </citation>
    <scope>NUCLEOTIDE SEQUENCE</scope>
    <source>
        <strain evidence="8">IBT 30728</strain>
    </source>
</reference>
<dbReference type="InterPro" id="IPR036864">
    <property type="entry name" value="Zn2-C6_fun-type_DNA-bd_sf"/>
</dbReference>
<proteinExistence type="predicted"/>
<dbReference type="Gene3D" id="4.10.240.10">
    <property type="entry name" value="Zn(2)-C6 fungal-type DNA-binding domain"/>
    <property type="match status" value="1"/>
</dbReference>
<evidence type="ECO:0000256" key="1">
    <source>
        <dbReference type="ARBA" id="ARBA00004123"/>
    </source>
</evidence>
<keyword evidence="3" id="KW-0238">DNA-binding</keyword>
<feature type="region of interest" description="Disordered" evidence="6">
    <location>
        <begin position="115"/>
        <end position="137"/>
    </location>
</feature>
<evidence type="ECO:0000256" key="3">
    <source>
        <dbReference type="ARBA" id="ARBA00023125"/>
    </source>
</evidence>
<name>A0A9W9WKW6_9EURO</name>
<evidence type="ECO:0000256" key="5">
    <source>
        <dbReference type="ARBA" id="ARBA00023242"/>
    </source>
</evidence>
<dbReference type="AlphaFoldDB" id="A0A9W9WKW6"/>
<dbReference type="PANTHER" id="PTHR31845:SF17">
    <property type="entry name" value="ZN(II)2CYS6 TRANSCRIPTION FACTOR (EUROFUNG)"/>
    <property type="match status" value="1"/>
</dbReference>
<comment type="subcellular location">
    <subcellularLocation>
        <location evidence="1">Nucleus</location>
    </subcellularLocation>
</comment>
<evidence type="ECO:0000256" key="2">
    <source>
        <dbReference type="ARBA" id="ARBA00023015"/>
    </source>
</evidence>
<keyword evidence="2" id="KW-0805">Transcription regulation</keyword>
<dbReference type="CDD" id="cd12148">
    <property type="entry name" value="fungal_TF_MHR"/>
    <property type="match status" value="1"/>
</dbReference>
<reference evidence="8" key="1">
    <citation type="submission" date="2022-12" db="EMBL/GenBank/DDBJ databases">
        <authorList>
            <person name="Petersen C."/>
        </authorList>
    </citation>
    <scope>NUCLEOTIDE SEQUENCE</scope>
    <source>
        <strain evidence="8">IBT 30728</strain>
    </source>
</reference>
<feature type="compositionally biased region" description="Basic and acidic residues" evidence="6">
    <location>
        <begin position="125"/>
        <end position="137"/>
    </location>
</feature>
<dbReference type="EMBL" id="JAPWDQ010000015">
    <property type="protein sequence ID" value="KAJ5469395.1"/>
    <property type="molecule type" value="Genomic_DNA"/>
</dbReference>